<feature type="domain" description="PTS EIIA type-2" evidence="1">
    <location>
        <begin position="6"/>
        <end position="154"/>
    </location>
</feature>
<dbReference type="InterPro" id="IPR051541">
    <property type="entry name" value="PTS_SugarTrans_NitroReg"/>
</dbReference>
<dbReference type="Pfam" id="PF00359">
    <property type="entry name" value="PTS_EIIA_2"/>
    <property type="match status" value="1"/>
</dbReference>
<reference evidence="2 3" key="1">
    <citation type="submission" date="2019-04" db="EMBL/GenBank/DDBJ databases">
        <title>Geobacter oryzae sp. nov., ferric-reducing bacteria isolated from paddy soil.</title>
        <authorList>
            <person name="Xu Z."/>
            <person name="Masuda Y."/>
            <person name="Itoh H."/>
            <person name="Senoo K."/>
        </authorList>
    </citation>
    <scope>NUCLEOTIDE SEQUENCE [LARGE SCALE GENOMIC DNA]</scope>
    <source>
        <strain evidence="2 3">Red111</strain>
    </source>
</reference>
<dbReference type="GO" id="GO:0030295">
    <property type="term" value="F:protein kinase activator activity"/>
    <property type="evidence" value="ECO:0007669"/>
    <property type="project" value="TreeGrafter"/>
</dbReference>
<dbReference type="Proteomes" id="UP000306416">
    <property type="component" value="Unassembled WGS sequence"/>
</dbReference>
<dbReference type="PANTHER" id="PTHR47738:SF1">
    <property type="entry name" value="NITROGEN REGULATORY PROTEIN"/>
    <property type="match status" value="1"/>
</dbReference>
<sequence length="263" mass="28381">MDSLLDALQEGRLLEIPDDYDKEDALRFLAHILEAVPSLPADTDVAGLILAKEAASKTALGKGWACPDARVPFDEDLICVVGWSPKGIDYGTPDGKPVKVIAMYLVPENQRSNYLREISLLAKALEIYPEIERLNAADSLNDIRDHLLDLISTTRGTVGPDSRARMIRLQGKAAAVEPVPQDLANLLVEPVTIIVGTGLSPVVLGHDQALVELLEGMPGLAEEATAHSSFNVGGWRIVKRKDASFTGERLLIDCLALRTSGGK</sequence>
<dbReference type="InterPro" id="IPR016152">
    <property type="entry name" value="PTrfase/Anion_transptr"/>
</dbReference>
<evidence type="ECO:0000259" key="1">
    <source>
        <dbReference type="PROSITE" id="PS51094"/>
    </source>
</evidence>
<dbReference type="PANTHER" id="PTHR47738">
    <property type="entry name" value="PTS SYSTEM FRUCTOSE-LIKE EIIA COMPONENT-RELATED"/>
    <property type="match status" value="1"/>
</dbReference>
<dbReference type="RefSeq" id="WP_135868543.1">
    <property type="nucleotide sequence ID" value="NZ_SRSC01000001.1"/>
</dbReference>
<evidence type="ECO:0000313" key="2">
    <source>
        <dbReference type="EMBL" id="TGU74208.1"/>
    </source>
</evidence>
<dbReference type="InterPro" id="IPR002178">
    <property type="entry name" value="PTS_EIIA_type-2_dom"/>
</dbReference>
<dbReference type="EMBL" id="SRSC01000001">
    <property type="protein sequence ID" value="TGU74208.1"/>
    <property type="molecule type" value="Genomic_DNA"/>
</dbReference>
<protein>
    <submittedName>
        <fullName evidence="2">PTS sugar transporter subunit IIA</fullName>
    </submittedName>
</protein>
<name>A0A4S1CKE8_9BACT</name>
<comment type="caution">
    <text evidence="2">The sequence shown here is derived from an EMBL/GenBank/DDBJ whole genome shotgun (WGS) entry which is preliminary data.</text>
</comment>
<dbReference type="PROSITE" id="PS51094">
    <property type="entry name" value="PTS_EIIA_TYPE_2"/>
    <property type="match status" value="1"/>
</dbReference>
<proteinExistence type="predicted"/>
<organism evidence="2 3">
    <name type="scientific">Geomonas terrae</name>
    <dbReference type="NCBI Taxonomy" id="2562681"/>
    <lineage>
        <taxon>Bacteria</taxon>
        <taxon>Pseudomonadati</taxon>
        <taxon>Thermodesulfobacteriota</taxon>
        <taxon>Desulfuromonadia</taxon>
        <taxon>Geobacterales</taxon>
        <taxon>Geobacteraceae</taxon>
        <taxon>Geomonas</taxon>
    </lineage>
</organism>
<keyword evidence="2" id="KW-0813">Transport</keyword>
<keyword evidence="2" id="KW-0762">Sugar transport</keyword>
<gene>
    <name evidence="2" type="ORF">E4633_01695</name>
</gene>
<accession>A0A4S1CKE8</accession>
<evidence type="ECO:0000313" key="3">
    <source>
        <dbReference type="Proteomes" id="UP000306416"/>
    </source>
</evidence>
<keyword evidence="3" id="KW-1185">Reference proteome</keyword>
<dbReference type="Gene3D" id="3.40.930.10">
    <property type="entry name" value="Mannitol-specific EII, Chain A"/>
    <property type="match status" value="1"/>
</dbReference>
<dbReference type="SUPFAM" id="SSF55804">
    <property type="entry name" value="Phoshotransferase/anion transport protein"/>
    <property type="match status" value="1"/>
</dbReference>
<dbReference type="AlphaFoldDB" id="A0A4S1CKE8"/>